<sequence>MEHTYVSIMVRKPEMKVVHIIIDLNVGGAELMLQRLIKHTADNNVEHVVISLTDIGTLGEEILKSGVDVKCLNINSPIKYATSLLKLYKLFTKIKPDVVHTWMYHSDLIGGISAKLAGVKKIIWCVRSTDISKGGNKLTLLIRWLCAKISSFIPDTIVYAANASKEVHEQCGYDKNKSLVIANGFDLTKLSPDKFSRSDLRKEIGLAENDVVVCSVGRYSPVKDHSTFISAALQLAEEFSNVRFLLVGRGLTTQNKIIMTQLSVSCHSDKFILLGERSDVPACLNASDIFCLHSVTEGFPNVLGEAMAMGIPSVTSNVGDAAFLLDKVDFVVPAGNSYLLAQKLREVILLSRKNRTKLGRILRLRIENEFSMDTVANKYLSLYKN</sequence>
<dbReference type="InterPro" id="IPR028098">
    <property type="entry name" value="Glyco_trans_4-like_N"/>
</dbReference>
<dbReference type="PANTHER" id="PTHR12526:SF630">
    <property type="entry name" value="GLYCOSYLTRANSFERASE"/>
    <property type="match status" value="1"/>
</dbReference>
<dbReference type="EMBL" id="CP051631">
    <property type="protein sequence ID" value="QJE07997.1"/>
    <property type="molecule type" value="Genomic_DNA"/>
</dbReference>
<dbReference type="AlphaFoldDB" id="A0AAP9SKQ2"/>
<organism evidence="2 3">
    <name type="scientific">Escherichia coli O121</name>
    <dbReference type="NCBI Taxonomy" id="1055537"/>
    <lineage>
        <taxon>Bacteria</taxon>
        <taxon>Pseudomonadati</taxon>
        <taxon>Pseudomonadota</taxon>
        <taxon>Gammaproteobacteria</taxon>
        <taxon>Enterobacterales</taxon>
        <taxon>Enterobacteriaceae</taxon>
        <taxon>Escherichia</taxon>
    </lineage>
</organism>
<dbReference type="Proteomes" id="UP000502462">
    <property type="component" value="Chromosome"/>
</dbReference>
<evidence type="ECO:0000259" key="1">
    <source>
        <dbReference type="Pfam" id="PF13439"/>
    </source>
</evidence>
<dbReference type="CDD" id="cd03807">
    <property type="entry name" value="GT4_WbnK-like"/>
    <property type="match status" value="1"/>
</dbReference>
<dbReference type="PANTHER" id="PTHR12526">
    <property type="entry name" value="GLYCOSYLTRANSFERASE"/>
    <property type="match status" value="1"/>
</dbReference>
<protein>
    <submittedName>
        <fullName evidence="2">Glycosyltransferase</fullName>
    </submittedName>
</protein>
<dbReference type="Pfam" id="PF13439">
    <property type="entry name" value="Glyco_transf_4"/>
    <property type="match status" value="1"/>
</dbReference>
<evidence type="ECO:0000313" key="2">
    <source>
        <dbReference type="EMBL" id="QJE07997.1"/>
    </source>
</evidence>
<proteinExistence type="predicted"/>
<dbReference type="GO" id="GO:0016757">
    <property type="term" value="F:glycosyltransferase activity"/>
    <property type="evidence" value="ECO:0007669"/>
    <property type="project" value="UniProtKB-ARBA"/>
</dbReference>
<gene>
    <name evidence="2" type="ORF">A9225_23625</name>
</gene>
<name>A0AAP9SKQ2_ECOLX</name>
<dbReference type="RefSeq" id="WP_001370576.1">
    <property type="nucleotide sequence ID" value="NZ_BDJN01000045.1"/>
</dbReference>
<reference evidence="2 3" key="1">
    <citation type="submission" date="2020-04" db="EMBL/GenBank/DDBJ databases">
        <title>Closed genome of O121:H19 shiga- toxin Escherichia coli isolated from flour in USA, 2016.</title>
        <authorList>
            <person name="Haendiges J."/>
            <person name="Jinneman K.C."/>
            <person name="Gonzalez-Escalona N."/>
        </authorList>
    </citation>
    <scope>NUCLEOTIDE SEQUENCE [LARGE SCALE GENOMIC DNA]</scope>
    <source>
        <strain evidence="2 3">FDA858783-1-52</strain>
    </source>
</reference>
<dbReference type="Pfam" id="PF13692">
    <property type="entry name" value="Glyco_trans_1_4"/>
    <property type="match status" value="1"/>
</dbReference>
<evidence type="ECO:0000313" key="3">
    <source>
        <dbReference type="Proteomes" id="UP000502462"/>
    </source>
</evidence>
<dbReference type="SUPFAM" id="SSF53756">
    <property type="entry name" value="UDP-Glycosyltransferase/glycogen phosphorylase"/>
    <property type="match status" value="1"/>
</dbReference>
<accession>A0AAP9SKQ2</accession>
<feature type="domain" description="Glycosyltransferase subfamily 4-like N-terminal" evidence="1">
    <location>
        <begin position="26"/>
        <end position="188"/>
    </location>
</feature>
<dbReference type="Gene3D" id="3.40.50.2000">
    <property type="entry name" value="Glycogen Phosphorylase B"/>
    <property type="match status" value="2"/>
</dbReference>